<evidence type="ECO:0000313" key="3">
    <source>
        <dbReference type="Proteomes" id="UP000775872"/>
    </source>
</evidence>
<reference evidence="2" key="1">
    <citation type="submission" date="2021-10" db="EMBL/GenBank/DDBJ databases">
        <authorList>
            <person name="Piombo E."/>
        </authorList>
    </citation>
    <scope>NUCLEOTIDE SEQUENCE</scope>
</reference>
<dbReference type="EMBL" id="CABFOC020000040">
    <property type="protein sequence ID" value="CAH0051460.1"/>
    <property type="molecule type" value="Genomic_DNA"/>
</dbReference>
<comment type="caution">
    <text evidence="2">The sequence shown here is derived from an EMBL/GenBank/DDBJ whole genome shotgun (WGS) entry which is preliminary data.</text>
</comment>
<organism evidence="2 3">
    <name type="scientific">Clonostachys solani</name>
    <dbReference type="NCBI Taxonomy" id="160281"/>
    <lineage>
        <taxon>Eukaryota</taxon>
        <taxon>Fungi</taxon>
        <taxon>Dikarya</taxon>
        <taxon>Ascomycota</taxon>
        <taxon>Pezizomycotina</taxon>
        <taxon>Sordariomycetes</taxon>
        <taxon>Hypocreomycetidae</taxon>
        <taxon>Hypocreales</taxon>
        <taxon>Bionectriaceae</taxon>
        <taxon>Clonostachys</taxon>
    </lineage>
</organism>
<keyword evidence="3" id="KW-1185">Reference proteome</keyword>
<proteinExistence type="predicted"/>
<feature type="signal peptide" evidence="1">
    <location>
        <begin position="1"/>
        <end position="18"/>
    </location>
</feature>
<evidence type="ECO:0000313" key="2">
    <source>
        <dbReference type="EMBL" id="CAH0051460.1"/>
    </source>
</evidence>
<accession>A0A9P0EL75</accession>
<keyword evidence="1" id="KW-0732">Signal</keyword>
<dbReference type="Proteomes" id="UP000775872">
    <property type="component" value="Unassembled WGS sequence"/>
</dbReference>
<sequence length="100" mass="11358">MRLVAIFSFLALTSAVVATDPSTELDQRDIDEINFSDAYADALAYHKRELFTRAIAKNVKHKRRCSSDDDCNKGWQCKRGFCKLTTVTMALQAIILVKMR</sequence>
<evidence type="ECO:0000256" key="1">
    <source>
        <dbReference type="SAM" id="SignalP"/>
    </source>
</evidence>
<dbReference type="AlphaFoldDB" id="A0A9P0EL75"/>
<name>A0A9P0EL75_9HYPO</name>
<protein>
    <submittedName>
        <fullName evidence="2">Uncharacterized protein</fullName>
    </submittedName>
</protein>
<gene>
    <name evidence="2" type="ORF">CSOL1703_00014783</name>
</gene>
<feature type="chain" id="PRO_5040484850" evidence="1">
    <location>
        <begin position="19"/>
        <end position="100"/>
    </location>
</feature>